<feature type="domain" description="HTH cro/C1-type" evidence="1">
    <location>
        <begin position="13"/>
        <end position="69"/>
    </location>
</feature>
<organism evidence="2 3">
    <name type="scientific">Bacteroides cellulosilyticus</name>
    <dbReference type="NCBI Taxonomy" id="246787"/>
    <lineage>
        <taxon>Bacteria</taxon>
        <taxon>Pseudomonadati</taxon>
        <taxon>Bacteroidota</taxon>
        <taxon>Bacteroidia</taxon>
        <taxon>Bacteroidales</taxon>
        <taxon>Bacteroidaceae</taxon>
        <taxon>Bacteroides</taxon>
    </lineage>
</organism>
<dbReference type="Gene3D" id="1.10.260.40">
    <property type="entry name" value="lambda repressor-like DNA-binding domains"/>
    <property type="match status" value="1"/>
</dbReference>
<dbReference type="SMART" id="SM00530">
    <property type="entry name" value="HTH_XRE"/>
    <property type="match status" value="1"/>
</dbReference>
<dbReference type="SUPFAM" id="SSF47413">
    <property type="entry name" value="lambda repressor-like DNA-binding domains"/>
    <property type="match status" value="1"/>
</dbReference>
<dbReference type="Pfam" id="PF01381">
    <property type="entry name" value="HTH_3"/>
    <property type="match status" value="1"/>
</dbReference>
<dbReference type="RefSeq" id="WP_149925382.1">
    <property type="nucleotide sequence ID" value="NZ_CAXKYC010000016.1"/>
</dbReference>
<comment type="caution">
    <text evidence="2">The sequence shown here is derived from an EMBL/GenBank/DDBJ whole genome shotgun (WGS) entry which is preliminary data.</text>
</comment>
<dbReference type="AlphaFoldDB" id="A0AAW6M3Z7"/>
<evidence type="ECO:0000313" key="3">
    <source>
        <dbReference type="Proteomes" id="UP001221924"/>
    </source>
</evidence>
<evidence type="ECO:0000259" key="1">
    <source>
        <dbReference type="PROSITE" id="PS50943"/>
    </source>
</evidence>
<dbReference type="InterPro" id="IPR010982">
    <property type="entry name" value="Lambda_DNA-bd_dom_sf"/>
</dbReference>
<dbReference type="InterPro" id="IPR001387">
    <property type="entry name" value="Cro/C1-type_HTH"/>
</dbReference>
<reference evidence="2" key="1">
    <citation type="submission" date="2023-03" db="EMBL/GenBank/DDBJ databases">
        <title>DFI Biobank Strains.</title>
        <authorList>
            <person name="Mostad J."/>
            <person name="Paddock L."/>
            <person name="Medina S."/>
            <person name="Waligurski E."/>
            <person name="Barat B."/>
            <person name="Smith R."/>
            <person name="Burgo V."/>
            <person name="Metcalfe C."/>
            <person name="Woodson C."/>
            <person name="Sundararajan A."/>
            <person name="Ramaswamy R."/>
            <person name="Lin H."/>
            <person name="Pamer E.G."/>
        </authorList>
    </citation>
    <scope>NUCLEOTIDE SEQUENCE</scope>
    <source>
        <strain evidence="2">DFI.9.5</strain>
    </source>
</reference>
<evidence type="ECO:0000313" key="2">
    <source>
        <dbReference type="EMBL" id="MDE8696675.1"/>
    </source>
</evidence>
<dbReference type="EMBL" id="JARFID010000030">
    <property type="protein sequence ID" value="MDE8696675.1"/>
    <property type="molecule type" value="Genomic_DNA"/>
</dbReference>
<dbReference type="PROSITE" id="PS50943">
    <property type="entry name" value="HTH_CROC1"/>
    <property type="match status" value="1"/>
</dbReference>
<accession>A0AAW6M3Z7</accession>
<sequence>MISKIDQYVIDKVRERRIELGVSQAVLADYINVNRGFIGHVENIKRPQKYNITLLNEIAKALNCSIKDFFPQEPLG</sequence>
<dbReference type="CDD" id="cd00093">
    <property type="entry name" value="HTH_XRE"/>
    <property type="match status" value="1"/>
</dbReference>
<name>A0AAW6M3Z7_9BACE</name>
<protein>
    <submittedName>
        <fullName evidence="2">Helix-turn-helix transcriptional regulator</fullName>
    </submittedName>
</protein>
<proteinExistence type="predicted"/>
<dbReference type="Proteomes" id="UP001221924">
    <property type="component" value="Unassembled WGS sequence"/>
</dbReference>
<gene>
    <name evidence="2" type="ORF">PZH42_21445</name>
</gene>
<dbReference type="GO" id="GO:0003677">
    <property type="term" value="F:DNA binding"/>
    <property type="evidence" value="ECO:0007669"/>
    <property type="project" value="InterPro"/>
</dbReference>